<reference evidence="1" key="1">
    <citation type="journal article" date="2014" name="Front. Microbiol.">
        <title>High frequency of phylogenetically diverse reductive dehalogenase-homologous genes in deep subseafloor sedimentary metagenomes.</title>
        <authorList>
            <person name="Kawai M."/>
            <person name="Futagami T."/>
            <person name="Toyoda A."/>
            <person name="Takaki Y."/>
            <person name="Nishi S."/>
            <person name="Hori S."/>
            <person name="Arai W."/>
            <person name="Tsubouchi T."/>
            <person name="Morono Y."/>
            <person name="Uchiyama I."/>
            <person name="Ito T."/>
            <person name="Fujiyama A."/>
            <person name="Inagaki F."/>
            <person name="Takami H."/>
        </authorList>
    </citation>
    <scope>NUCLEOTIDE SEQUENCE</scope>
    <source>
        <strain evidence="1">Expedition CK06-06</strain>
    </source>
</reference>
<organism evidence="1">
    <name type="scientific">marine sediment metagenome</name>
    <dbReference type="NCBI Taxonomy" id="412755"/>
    <lineage>
        <taxon>unclassified sequences</taxon>
        <taxon>metagenomes</taxon>
        <taxon>ecological metagenomes</taxon>
    </lineage>
</organism>
<name>X1K6C7_9ZZZZ</name>
<comment type="caution">
    <text evidence="1">The sequence shown here is derived from an EMBL/GenBank/DDBJ whole genome shotgun (WGS) entry which is preliminary data.</text>
</comment>
<proteinExistence type="predicted"/>
<dbReference type="AlphaFoldDB" id="X1K6C7"/>
<gene>
    <name evidence="1" type="ORF">S03H2_70125</name>
</gene>
<feature type="non-terminal residue" evidence="1">
    <location>
        <position position="1"/>
    </location>
</feature>
<protein>
    <submittedName>
        <fullName evidence="1">Uncharacterized protein</fullName>
    </submittedName>
</protein>
<accession>X1K6C7</accession>
<evidence type="ECO:0000313" key="1">
    <source>
        <dbReference type="EMBL" id="GAI02113.1"/>
    </source>
</evidence>
<dbReference type="EMBL" id="BARU01046505">
    <property type="protein sequence ID" value="GAI02113.1"/>
    <property type="molecule type" value="Genomic_DNA"/>
</dbReference>
<sequence length="71" mass="7877">SPVFSEDNDKEELKNKWQIRHDLFTILLMGGGQGIGPLRQAVDALNGLGLPIQLLIVEQRARGSPWVHTTT</sequence>